<dbReference type="KEGG" id="kst:KSMBR1_0420"/>
<keyword evidence="6" id="KW-1133">Transmembrane helix</keyword>
<dbReference type="GO" id="GO:0006310">
    <property type="term" value="P:DNA recombination"/>
    <property type="evidence" value="ECO:0007669"/>
    <property type="project" value="UniProtKB-KW"/>
</dbReference>
<dbReference type="EMBL" id="CP049055">
    <property type="protein sequence ID" value="QII12675.1"/>
    <property type="molecule type" value="Genomic_DNA"/>
</dbReference>
<evidence type="ECO:0000313" key="10">
    <source>
        <dbReference type="Proteomes" id="UP000221734"/>
    </source>
</evidence>
<dbReference type="RefSeq" id="WP_099323838.1">
    <property type="nucleotide sequence ID" value="NZ_CP049055.1"/>
</dbReference>
<evidence type="ECO:0000256" key="3">
    <source>
        <dbReference type="ARBA" id="ARBA00023054"/>
    </source>
</evidence>
<evidence type="ECO:0000256" key="1">
    <source>
        <dbReference type="ARBA" id="ARBA00003416"/>
    </source>
</evidence>
<keyword evidence="6" id="KW-0472">Membrane</keyword>
<dbReference type="Proteomes" id="UP000501926">
    <property type="component" value="Chromosome"/>
</dbReference>
<evidence type="ECO:0000313" key="8">
    <source>
        <dbReference type="EMBL" id="QII12675.1"/>
    </source>
</evidence>
<dbReference type="Proteomes" id="UP000221734">
    <property type="component" value="Chromosome Kuenenia_stuttgartiensis_MBR1"/>
</dbReference>
<keyword evidence="3 5" id="KW-0175">Coiled coil</keyword>
<dbReference type="PANTHER" id="PTHR30563:SF0">
    <property type="entry name" value="DNA RECOMBINATION PROTEIN RMUC"/>
    <property type="match status" value="1"/>
</dbReference>
<comment type="similarity">
    <text evidence="2">Belongs to the RmuC family.</text>
</comment>
<organism evidence="7">
    <name type="scientific">Kuenenia stuttgartiensis</name>
    <dbReference type="NCBI Taxonomy" id="174633"/>
    <lineage>
        <taxon>Bacteria</taxon>
        <taxon>Pseudomonadati</taxon>
        <taxon>Planctomycetota</taxon>
        <taxon>Candidatus Brocadiia</taxon>
        <taxon>Candidatus Brocadiales</taxon>
        <taxon>Candidatus Brocadiaceae</taxon>
        <taxon>Candidatus Kuenenia</taxon>
    </lineage>
</organism>
<feature type="coiled-coil region" evidence="5">
    <location>
        <begin position="105"/>
        <end position="195"/>
    </location>
</feature>
<name>Q1Q4J9_KUEST</name>
<accession>Q1Q4J9</accession>
<comment type="function">
    <text evidence="1">Involved in DNA recombination.</text>
</comment>
<evidence type="ECO:0000256" key="6">
    <source>
        <dbReference type="SAM" id="Phobius"/>
    </source>
</evidence>
<evidence type="ECO:0000313" key="11">
    <source>
        <dbReference type="Proteomes" id="UP000501926"/>
    </source>
</evidence>
<reference evidence="7" key="2">
    <citation type="submission" date="2006-01" db="EMBL/GenBank/DDBJ databases">
        <authorList>
            <person name="Genoscope"/>
        </authorList>
    </citation>
    <scope>NUCLEOTIDE SEQUENCE</scope>
</reference>
<feature type="transmembrane region" description="Helical" evidence="6">
    <location>
        <begin position="6"/>
        <end position="24"/>
    </location>
</feature>
<gene>
    <name evidence="8" type="ORF">KsCSTR_32960</name>
    <name evidence="9" type="ORF">KSMBR1_0420</name>
    <name evidence="7" type="ORF">kuste4171</name>
</gene>
<reference evidence="10" key="4">
    <citation type="submission" date="2017-10" db="EMBL/GenBank/DDBJ databases">
        <authorList>
            <person name="Frank J."/>
        </authorList>
    </citation>
    <scope>NUCLEOTIDE SEQUENCE [LARGE SCALE GENOMIC DNA]</scope>
</reference>
<keyword evidence="10" id="KW-1185">Reference proteome</keyword>
<dbReference type="InterPro" id="IPR003798">
    <property type="entry name" value="DNA_recombination_RmuC"/>
</dbReference>
<dbReference type="OrthoDB" id="370725at2"/>
<feature type="coiled-coil region" evidence="5">
    <location>
        <begin position="238"/>
        <end position="265"/>
    </location>
</feature>
<dbReference type="PANTHER" id="PTHR30563">
    <property type="entry name" value="DNA RECOMBINATION PROTEIN RMUC"/>
    <property type="match status" value="1"/>
</dbReference>
<dbReference type="AlphaFoldDB" id="Q1Q4J9"/>
<dbReference type="Pfam" id="PF02646">
    <property type="entry name" value="RmuC"/>
    <property type="match status" value="1"/>
</dbReference>
<reference evidence="8 11" key="5">
    <citation type="submission" date="2020-02" db="EMBL/GenBank/DDBJ databases">
        <title>Newly sequenced genome of strain CSTR1 showed variability in Candidatus Kuenenia stuttgartiensis genomes.</title>
        <authorList>
            <person name="Ding C."/>
            <person name="Adrian L."/>
        </authorList>
    </citation>
    <scope>NUCLEOTIDE SEQUENCE [LARGE SCALE GENOMIC DNA]</scope>
    <source>
        <strain evidence="8 11">CSTR1</strain>
    </source>
</reference>
<sequence>MDIISILTGLIAGLSVSYIIFYLLNKAKSVSKTAYETLNAKFHETNTQWKVSEDRLLVQQLEYSKLNTKYESAAIELTGLQSKSSSLETTVKNNELRIAELSKVMAEQTTLNTSLQNEINSLKQKIAEGNATNNSLKENLKSQKELNQKQADALVQLSDKITKITAENSTLTAKNSALTEKLSTQKEEITKMQETSHLQFEKMANQILEEKSGKFTETNKTNIEALLKPLGENIDNFKKKVEETYDKESKQRFSLEEKVKELVEQTNKVSSEANNLATALKGQAKKQGNWGEMILESILQKSGLVKDREYFLQQTIKDEGGNSLRPDVMVKLPDNRVIIIDSKVSLVSYDRFSSAETTDEQTIHLAEHLKSIYGHIDDLHGKKYDALEGSLDFTMMFVPIEPAYLISIQKDQDLWTYAYEKRILLISPTNLIACLKLMADLWKREMQSKNAMEIVRRGDLLYEKFVTFVSTLEDVGKHINKSQQSYNAAIGQLNSGSGNLIGQALKLKNLGLKSNKEIPAAMLPTDFEPEQNKHEIITAKSETTSNDKII</sequence>
<evidence type="ECO:0000256" key="5">
    <source>
        <dbReference type="SAM" id="Coils"/>
    </source>
</evidence>
<keyword evidence="4" id="KW-0233">DNA recombination</keyword>
<protein>
    <submittedName>
        <fullName evidence="8">DNA recombination protein RmuC</fullName>
    </submittedName>
</protein>
<keyword evidence="6" id="KW-0812">Transmembrane</keyword>
<evidence type="ECO:0000256" key="4">
    <source>
        <dbReference type="ARBA" id="ARBA00023172"/>
    </source>
</evidence>
<reference evidence="7" key="1">
    <citation type="journal article" date="2006" name="Nature">
        <title>Deciphering the evolution and metabolism of an anammox bacterium from a community genome.</title>
        <authorList>
            <person name="Strous M."/>
            <person name="Pelletier E."/>
            <person name="Mangenot S."/>
            <person name="Rattei T."/>
            <person name="Lehner A."/>
            <person name="Taylor M.W."/>
            <person name="Horn M."/>
            <person name="Daims H."/>
            <person name="Bartol-Mavel D."/>
            <person name="Wincker P."/>
            <person name="Barbe V."/>
            <person name="Fonknechten N."/>
            <person name="Vallenet D."/>
            <person name="Segurens B."/>
            <person name="Schenowitz-Truong C."/>
            <person name="Medigue C."/>
            <person name="Collingro A."/>
            <person name="Snel B."/>
            <person name="Dutilh B.E."/>
            <person name="OpDenCamp H.J.M."/>
            <person name="vanDerDrift C."/>
            <person name="Cirpus I."/>
            <person name="vanDePas-Schoonen K.T."/>
            <person name="Harhangi H.R."/>
            <person name="vanNiftrik L."/>
            <person name="Schmid M."/>
            <person name="Keltjens J."/>
            <person name="vanDeVossenberg J."/>
            <person name="Kartal B."/>
            <person name="Meier H."/>
            <person name="Frishman D."/>
            <person name="Huynen M.A."/>
            <person name="Mewes H."/>
            <person name="Weissenbach J."/>
            <person name="Jetten M.S.M."/>
            <person name="Wagner M."/>
            <person name="LePaslier D."/>
        </authorList>
    </citation>
    <scope>NUCLEOTIDE SEQUENCE</scope>
</reference>
<dbReference type="EMBL" id="LT934425">
    <property type="protein sequence ID" value="SOH02934.1"/>
    <property type="molecule type" value="Genomic_DNA"/>
</dbReference>
<evidence type="ECO:0000313" key="9">
    <source>
        <dbReference type="EMBL" id="SOH02934.1"/>
    </source>
</evidence>
<evidence type="ECO:0000256" key="2">
    <source>
        <dbReference type="ARBA" id="ARBA00009840"/>
    </source>
</evidence>
<proteinExistence type="inferred from homology"/>
<evidence type="ECO:0000313" key="7">
    <source>
        <dbReference type="EMBL" id="CAJ74933.1"/>
    </source>
</evidence>
<dbReference type="EMBL" id="CT573071">
    <property type="protein sequence ID" value="CAJ74933.1"/>
    <property type="molecule type" value="Genomic_DNA"/>
</dbReference>
<reference evidence="9" key="3">
    <citation type="submission" date="2017-10" db="EMBL/GenBank/DDBJ databases">
        <authorList>
            <person name="Banno H."/>
            <person name="Chua N.-H."/>
        </authorList>
    </citation>
    <scope>NUCLEOTIDE SEQUENCE [LARGE SCALE GENOMIC DNA]</scope>
    <source>
        <strain evidence="9">Kuenenia_mbr1_ru-nijmegen</strain>
    </source>
</reference>